<name>A0A0R3MH99_9BRAD</name>
<proteinExistence type="predicted"/>
<accession>A0A0R3MH99</accession>
<dbReference type="EMBL" id="LLYA01000215">
    <property type="protein sequence ID" value="KRR16861.1"/>
    <property type="molecule type" value="Genomic_DNA"/>
</dbReference>
<gene>
    <name evidence="1" type="ORF">CQ13_36505</name>
</gene>
<protein>
    <submittedName>
        <fullName evidence="1">Uncharacterized protein</fullName>
    </submittedName>
</protein>
<keyword evidence="2" id="KW-1185">Reference proteome</keyword>
<dbReference type="Proteomes" id="UP000052023">
    <property type="component" value="Unassembled WGS sequence"/>
</dbReference>
<dbReference type="RefSeq" id="WP_057847863.1">
    <property type="nucleotide sequence ID" value="NZ_LLYA01000215.1"/>
</dbReference>
<evidence type="ECO:0000313" key="1">
    <source>
        <dbReference type="EMBL" id="KRR16861.1"/>
    </source>
</evidence>
<evidence type="ECO:0000313" key="2">
    <source>
        <dbReference type="Proteomes" id="UP000052023"/>
    </source>
</evidence>
<sequence length="439" mass="48588">MSEKLALTYVEIDIPFCALSYGVAPCTASIPATGADKCYNSKVTCQDRANFSETFVTLRFAKAAAYLPTDIDAIPSIVAVEFSPGTIKPGESLGERSTLTVTFKDGLHPDTGPGYDKYRAERDYDPVAQGTYWGKFRARQPYLRGLKMRLIQGYLGQSLADMETRHFFAESYTGPTMAGTFMIEAKDIFKQLDGDRAMAPEMSNGFLLADIDNNDMAFTLSPAGIGNAEYETSGYLAIGGKEIVSFTRSGDAVTITGRARFNTEAQAHKAQDRVQTVLYIFGEDVSNILKMLWEDYAGVSEDYIPIDEWLTETEGFLGTVYTAVIAEPTPVRKLSDELIEQAALCVWWDDLTALVRLTVLRAISTDAALFDEHNRRKDTALSVREQPEKRLSQVWTYYAQINPLKALDDLDNYRSTAVTIDGEAETNHGSSAIKVVLSR</sequence>
<reference evidence="1 2" key="1">
    <citation type="submission" date="2014-03" db="EMBL/GenBank/DDBJ databases">
        <title>Bradyrhizobium valentinum sp. nov., isolated from effective nodules of Lupinus mariae-josephae, a lupine endemic of basic-lime soils in Eastern Spain.</title>
        <authorList>
            <person name="Duran D."/>
            <person name="Rey L."/>
            <person name="Navarro A."/>
            <person name="Busquets A."/>
            <person name="Imperial J."/>
            <person name="Ruiz-Argueso T."/>
        </authorList>
    </citation>
    <scope>NUCLEOTIDE SEQUENCE [LARGE SCALE GENOMIC DNA]</scope>
    <source>
        <strain evidence="1 2">Ro19</strain>
    </source>
</reference>
<dbReference type="AlphaFoldDB" id="A0A0R3MH99"/>
<organism evidence="1 2">
    <name type="scientific">Bradyrhizobium retamae</name>
    <dbReference type="NCBI Taxonomy" id="1300035"/>
    <lineage>
        <taxon>Bacteria</taxon>
        <taxon>Pseudomonadati</taxon>
        <taxon>Pseudomonadota</taxon>
        <taxon>Alphaproteobacteria</taxon>
        <taxon>Hyphomicrobiales</taxon>
        <taxon>Nitrobacteraceae</taxon>
        <taxon>Bradyrhizobium</taxon>
    </lineage>
</organism>
<dbReference type="OrthoDB" id="8433727at2"/>
<comment type="caution">
    <text evidence="1">The sequence shown here is derived from an EMBL/GenBank/DDBJ whole genome shotgun (WGS) entry which is preliminary data.</text>
</comment>